<sequence length="297" mass="34113">MEDKKDILESLAGVAQLKHDNVIKDDAIENIAQYYCDSMTDENINDVLGDYNTHLVTLVGFSEVGKSTFVASLYHKIMCTGEIDGYKFIDSDTYVGFERRAYIRNESLKTSKRNSRTTTLEGQFLTLTLSKNDKISKLIISDRAGETYKKSYKSNLSDVKQDKGLINSHHIIFFIDSSSINNEDDYSVFCDDFQLLLSRMASAEVFKVPKEYDIIYNKLDLIQTDEIKELYKKQSQDLENKMKADYGITISNKFEIIANDMKDPGLNKVFKYLVNTLNSHTGYQYKESNWVNTLLNK</sequence>
<reference evidence="2 3" key="1">
    <citation type="submission" date="2019-09" db="EMBL/GenBank/DDBJ databases">
        <title>Distinct polysaccharide growth profiles of human intestinal Prevotella copri isolates.</title>
        <authorList>
            <person name="Fehlner-Peach H."/>
            <person name="Magnabosco C."/>
            <person name="Raghavan V."/>
            <person name="Scher J.U."/>
            <person name="Tett A."/>
            <person name="Cox L.M."/>
            <person name="Gottsegen C."/>
            <person name="Watters A."/>
            <person name="Wiltshire- Gordon J.D."/>
            <person name="Segata N."/>
            <person name="Bonneau R."/>
            <person name="Littman D.R."/>
        </authorList>
    </citation>
    <scope>NUCLEOTIDE SEQUENCE [LARGE SCALE GENOMIC DNA]</scope>
    <source>
        <strain evidence="3">iAA917</strain>
    </source>
</reference>
<evidence type="ECO:0000259" key="1">
    <source>
        <dbReference type="Pfam" id="PF19993"/>
    </source>
</evidence>
<protein>
    <recommendedName>
        <fullName evidence="1">Double-GTPase 2 domain-containing protein</fullName>
    </recommendedName>
</protein>
<dbReference type="SUPFAM" id="SSF52540">
    <property type="entry name" value="P-loop containing nucleoside triphosphate hydrolases"/>
    <property type="match status" value="1"/>
</dbReference>
<dbReference type="OrthoDB" id="1100844at2"/>
<accession>A0A6G1VM25</accession>
<proteinExistence type="predicted"/>
<organism evidence="2 3">
    <name type="scientific">Segatella copri</name>
    <dbReference type="NCBI Taxonomy" id="165179"/>
    <lineage>
        <taxon>Bacteria</taxon>
        <taxon>Pseudomonadati</taxon>
        <taxon>Bacteroidota</taxon>
        <taxon>Bacteroidia</taxon>
        <taxon>Bacteroidales</taxon>
        <taxon>Prevotellaceae</taxon>
        <taxon>Segatella</taxon>
    </lineage>
</organism>
<dbReference type="Gene3D" id="3.40.50.300">
    <property type="entry name" value="P-loop containing nucleotide triphosphate hydrolases"/>
    <property type="match status" value="1"/>
</dbReference>
<dbReference type="RefSeq" id="WP_153089434.1">
    <property type="nucleotide sequence ID" value="NZ_VZAH01000058.1"/>
</dbReference>
<dbReference type="AlphaFoldDB" id="A0A6G1VM25"/>
<gene>
    <name evidence="2" type="ORF">F7D25_05800</name>
</gene>
<dbReference type="InterPro" id="IPR045528">
    <property type="entry name" value="DO-GTPase2"/>
</dbReference>
<evidence type="ECO:0000313" key="3">
    <source>
        <dbReference type="Proteomes" id="UP000477980"/>
    </source>
</evidence>
<dbReference type="InterPro" id="IPR027417">
    <property type="entry name" value="P-loop_NTPase"/>
</dbReference>
<dbReference type="Proteomes" id="UP000477980">
    <property type="component" value="Unassembled WGS sequence"/>
</dbReference>
<name>A0A6G1VM25_9BACT</name>
<dbReference type="Pfam" id="PF19993">
    <property type="entry name" value="DO-GTPase2"/>
    <property type="match status" value="1"/>
</dbReference>
<evidence type="ECO:0000313" key="2">
    <source>
        <dbReference type="EMBL" id="MQP13928.1"/>
    </source>
</evidence>
<comment type="caution">
    <text evidence="2">The sequence shown here is derived from an EMBL/GenBank/DDBJ whole genome shotgun (WGS) entry which is preliminary data.</text>
</comment>
<feature type="domain" description="Double-GTPase 2" evidence="1">
    <location>
        <begin position="55"/>
        <end position="235"/>
    </location>
</feature>
<dbReference type="EMBL" id="VZAH01000058">
    <property type="protein sequence ID" value="MQP13928.1"/>
    <property type="molecule type" value="Genomic_DNA"/>
</dbReference>